<protein>
    <submittedName>
        <fullName evidence="1">Uncharacterized protein</fullName>
    </submittedName>
</protein>
<dbReference type="AlphaFoldDB" id="A0A6N0I0H2"/>
<organism evidence="1 2">
    <name type="scientific">Candidatus Reidiella endopervernicosa</name>
    <dbReference type="NCBI Taxonomy" id="2738883"/>
    <lineage>
        <taxon>Bacteria</taxon>
        <taxon>Pseudomonadati</taxon>
        <taxon>Pseudomonadota</taxon>
        <taxon>Gammaproteobacteria</taxon>
        <taxon>Candidatus Reidiella</taxon>
    </lineage>
</organism>
<dbReference type="Proteomes" id="UP000509658">
    <property type="component" value="Chromosome"/>
</dbReference>
<dbReference type="KEGG" id="rev:HUE57_00350"/>
<gene>
    <name evidence="1" type="ORF">HUE57_00350</name>
</gene>
<keyword evidence="2" id="KW-1185">Reference proteome</keyword>
<name>A0A6N0I0H2_9GAMM</name>
<sequence length="58" mass="6430">MHLCTIADFERLCEQKGIETNVRLNLQHTNPARSQLIATFCDGRPPINASTSSRVSST</sequence>
<evidence type="ECO:0000313" key="2">
    <source>
        <dbReference type="Proteomes" id="UP000509658"/>
    </source>
</evidence>
<dbReference type="EMBL" id="CP054491">
    <property type="protein sequence ID" value="QKQ28095.1"/>
    <property type="molecule type" value="Genomic_DNA"/>
</dbReference>
<accession>A0A6N0I0H2</accession>
<proteinExistence type="predicted"/>
<reference evidence="1 2" key="1">
    <citation type="submission" date="2020-05" db="EMBL/GenBank/DDBJ databases">
        <title>Horizontal transmission and recombination maintain forever young bacterial symbiont genomes.</title>
        <authorList>
            <person name="Russell S.L."/>
            <person name="Pepper-Tunick E."/>
            <person name="Svedberg J."/>
            <person name="Byrne A."/>
            <person name="Ruelas Castillo J."/>
            <person name="Vollmers C."/>
            <person name="Beinart R.A."/>
            <person name="Corbett-Detig R."/>
        </authorList>
    </citation>
    <scope>NUCLEOTIDE SEQUENCE [LARGE SCALE GENOMIC DNA]</scope>
    <source>
        <strain evidence="1">Santa_Monica_outfall</strain>
    </source>
</reference>
<evidence type="ECO:0000313" key="1">
    <source>
        <dbReference type="EMBL" id="QKQ28095.1"/>
    </source>
</evidence>